<evidence type="ECO:0000313" key="10">
    <source>
        <dbReference type="Proteomes" id="UP000247536"/>
    </source>
</evidence>
<evidence type="ECO:0000256" key="2">
    <source>
        <dbReference type="ARBA" id="ARBA00022448"/>
    </source>
</evidence>
<dbReference type="CDD" id="cd06261">
    <property type="entry name" value="TM_PBP2"/>
    <property type="match status" value="1"/>
</dbReference>
<evidence type="ECO:0000256" key="6">
    <source>
        <dbReference type="ARBA" id="ARBA00023136"/>
    </source>
</evidence>
<evidence type="ECO:0000259" key="8">
    <source>
        <dbReference type="PROSITE" id="PS50928"/>
    </source>
</evidence>
<protein>
    <submittedName>
        <fullName evidence="9">ABC transporter permease</fullName>
    </submittedName>
</protein>
<dbReference type="SUPFAM" id="SSF161098">
    <property type="entry name" value="MetI-like"/>
    <property type="match status" value="1"/>
</dbReference>
<dbReference type="PANTHER" id="PTHR43163">
    <property type="entry name" value="DIPEPTIDE TRANSPORT SYSTEM PERMEASE PROTEIN DPPB-RELATED"/>
    <property type="match status" value="1"/>
</dbReference>
<evidence type="ECO:0000313" key="9">
    <source>
        <dbReference type="EMBL" id="PYB71849.1"/>
    </source>
</evidence>
<dbReference type="RefSeq" id="WP_110792797.1">
    <property type="nucleotide sequence ID" value="NZ_QJRY01000006.1"/>
</dbReference>
<proteinExistence type="inferred from homology"/>
<dbReference type="InterPro" id="IPR000515">
    <property type="entry name" value="MetI-like"/>
</dbReference>
<keyword evidence="6 7" id="KW-0472">Membrane</keyword>
<dbReference type="InterPro" id="IPR035906">
    <property type="entry name" value="MetI-like_sf"/>
</dbReference>
<feature type="transmembrane region" description="Helical" evidence="7">
    <location>
        <begin position="305"/>
        <end position="331"/>
    </location>
</feature>
<feature type="transmembrane region" description="Helical" evidence="7">
    <location>
        <begin position="259"/>
        <end position="285"/>
    </location>
</feature>
<keyword evidence="4 7" id="KW-0812">Transmembrane</keyword>
<evidence type="ECO:0000256" key="3">
    <source>
        <dbReference type="ARBA" id="ARBA00022475"/>
    </source>
</evidence>
<name>A0ABX5NSM0_9HYPH</name>
<dbReference type="EMBL" id="QJRY01000006">
    <property type="protein sequence ID" value="PYB71849.1"/>
    <property type="molecule type" value="Genomic_DNA"/>
</dbReference>
<feature type="transmembrane region" description="Helical" evidence="7">
    <location>
        <begin position="137"/>
        <end position="166"/>
    </location>
</feature>
<evidence type="ECO:0000256" key="5">
    <source>
        <dbReference type="ARBA" id="ARBA00022989"/>
    </source>
</evidence>
<feature type="transmembrane region" description="Helical" evidence="7">
    <location>
        <begin position="105"/>
        <end position="125"/>
    </location>
</feature>
<organism evidence="9 10">
    <name type="scientific">Rhizobium wuzhouense</name>
    <dbReference type="NCBI Taxonomy" id="1986026"/>
    <lineage>
        <taxon>Bacteria</taxon>
        <taxon>Pseudomonadati</taxon>
        <taxon>Pseudomonadota</taxon>
        <taxon>Alphaproteobacteria</taxon>
        <taxon>Hyphomicrobiales</taxon>
        <taxon>Rhizobiaceae</taxon>
        <taxon>Rhizobium/Agrobacterium group</taxon>
        <taxon>Rhizobium</taxon>
    </lineage>
</organism>
<reference evidence="9 10" key="1">
    <citation type="submission" date="2018-06" db="EMBL/GenBank/DDBJ databases">
        <title>Rhizobium wuzhouense sp. nov., isolated from roots of Oryza officinalis.</title>
        <authorList>
            <person name="Yuan T."/>
        </authorList>
    </citation>
    <scope>NUCLEOTIDE SEQUENCE [LARGE SCALE GENOMIC DNA]</scope>
    <source>
        <strain evidence="9 10">W44</strain>
    </source>
</reference>
<evidence type="ECO:0000256" key="1">
    <source>
        <dbReference type="ARBA" id="ARBA00004651"/>
    </source>
</evidence>
<dbReference type="Pfam" id="PF19300">
    <property type="entry name" value="BPD_transp_1_N"/>
    <property type="match status" value="1"/>
</dbReference>
<evidence type="ECO:0000256" key="7">
    <source>
        <dbReference type="RuleBase" id="RU363032"/>
    </source>
</evidence>
<comment type="caution">
    <text evidence="9">The sequence shown here is derived from an EMBL/GenBank/DDBJ whole genome shotgun (WGS) entry which is preliminary data.</text>
</comment>
<comment type="similarity">
    <text evidence="7">Belongs to the binding-protein-dependent transport system permease family.</text>
</comment>
<dbReference type="Proteomes" id="UP000247536">
    <property type="component" value="Unassembled WGS sequence"/>
</dbReference>
<comment type="subcellular location">
    <subcellularLocation>
        <location evidence="1 7">Cell membrane</location>
        <topology evidence="1 7">Multi-pass membrane protein</topology>
    </subcellularLocation>
</comment>
<gene>
    <name evidence="9" type="ORF">DMY87_16770</name>
</gene>
<accession>A0ABX5NSM0</accession>
<keyword evidence="5 7" id="KW-1133">Transmembrane helix</keyword>
<dbReference type="InterPro" id="IPR045621">
    <property type="entry name" value="BPD_transp_1_N"/>
</dbReference>
<dbReference type="Pfam" id="PF00528">
    <property type="entry name" value="BPD_transp_1"/>
    <property type="match status" value="1"/>
</dbReference>
<keyword evidence="10" id="KW-1185">Reference proteome</keyword>
<feature type="transmembrane region" description="Helical" evidence="7">
    <location>
        <begin position="12"/>
        <end position="34"/>
    </location>
</feature>
<dbReference type="PANTHER" id="PTHR43163:SF9">
    <property type="entry name" value="ABC TRANSPORTER PERMEASE PROTEIN"/>
    <property type="match status" value="1"/>
</dbReference>
<sequence length="338" mass="36816">MIKSIFRVLGRRLISVVPVFMIVTILVFVTLRILPVDPAQMSLPPSATIAQVEAKREEMGLNKPIWQQYSLWFQRTIVGDLGDSAQYRMPTSSIVLERLPATIELALSALMFAIIVGVAGGIVIFSVRGTIFESAGMVITSVIMALPDFLLALLFILIFGMLIPIFPVNGRLDPGMQVPTHTGFLLIDSLLTGDLSIFASVLHHFALPVIALGLAFSPTIIRVLHSSLLNTYQESYIRQARLRGLSDREILFGQALKNAILPVVILVGTQFGGLFGGTLLVEMIFSFPGLGNLMVKAMQTADLSVIMAIALIYCATTLLFNSLADAAAYLLNPKLRSK</sequence>
<keyword evidence="2 7" id="KW-0813">Transport</keyword>
<dbReference type="PROSITE" id="PS50928">
    <property type="entry name" value="ABC_TM1"/>
    <property type="match status" value="1"/>
</dbReference>
<feature type="transmembrane region" description="Helical" evidence="7">
    <location>
        <begin position="195"/>
        <end position="216"/>
    </location>
</feature>
<evidence type="ECO:0000256" key="4">
    <source>
        <dbReference type="ARBA" id="ARBA00022692"/>
    </source>
</evidence>
<keyword evidence="3" id="KW-1003">Cell membrane</keyword>
<feature type="domain" description="ABC transmembrane type-1" evidence="8">
    <location>
        <begin position="99"/>
        <end position="324"/>
    </location>
</feature>
<dbReference type="Gene3D" id="1.10.3720.10">
    <property type="entry name" value="MetI-like"/>
    <property type="match status" value="1"/>
</dbReference>